<dbReference type="RefSeq" id="XP_011500197.1">
    <property type="nucleotide sequence ID" value="XM_011501895.1"/>
</dbReference>
<dbReference type="GeneID" id="105364046"/>
<evidence type="ECO:0000256" key="1">
    <source>
        <dbReference type="SAM" id="Coils"/>
    </source>
</evidence>
<sequence length="248" mass="28107">MSLDSMRVGGGRCSPFLTGVYVMALIMLAYHYWSLFSYNSELLRQVDELNEQIKISVEERDQCVTQRGNFEEQVKGCQDDVRTARVQLLQVDENISSCTKELKYYKQVDATKTATIESLKMDRKAISDQLESKQEANKILEEKLNKTKDELQKIKLSISDQKLQGPVSVFQIIEKPQPINKTNVNSVLNAQVNAPVNVINVQGQNIPEKDNSNIRDDNAAEVNDGNNALESDLNFNFISDGKFHETKK</sequence>
<feature type="coiled-coil region" evidence="1">
    <location>
        <begin position="116"/>
        <end position="164"/>
    </location>
</feature>
<dbReference type="Proteomes" id="UP000695007">
    <property type="component" value="Unplaced"/>
</dbReference>
<evidence type="ECO:0000256" key="2">
    <source>
        <dbReference type="SAM" id="Phobius"/>
    </source>
</evidence>
<name>A0AAJ6YLB2_9HYME</name>
<accession>A0AAJ6YLB2</accession>
<keyword evidence="3" id="KW-1185">Reference proteome</keyword>
<keyword evidence="1" id="KW-0175">Coiled coil</keyword>
<proteinExistence type="predicted"/>
<dbReference type="KEGG" id="csol:105364046"/>
<keyword evidence="2" id="KW-0472">Membrane</keyword>
<keyword evidence="2" id="KW-0812">Transmembrane</keyword>
<organism evidence="3 4">
    <name type="scientific">Ceratosolen solmsi marchali</name>
    <dbReference type="NCBI Taxonomy" id="326594"/>
    <lineage>
        <taxon>Eukaryota</taxon>
        <taxon>Metazoa</taxon>
        <taxon>Ecdysozoa</taxon>
        <taxon>Arthropoda</taxon>
        <taxon>Hexapoda</taxon>
        <taxon>Insecta</taxon>
        <taxon>Pterygota</taxon>
        <taxon>Neoptera</taxon>
        <taxon>Endopterygota</taxon>
        <taxon>Hymenoptera</taxon>
        <taxon>Apocrita</taxon>
        <taxon>Proctotrupomorpha</taxon>
        <taxon>Chalcidoidea</taxon>
        <taxon>Agaonidae</taxon>
        <taxon>Agaoninae</taxon>
        <taxon>Ceratosolen</taxon>
    </lineage>
</organism>
<evidence type="ECO:0000313" key="3">
    <source>
        <dbReference type="Proteomes" id="UP000695007"/>
    </source>
</evidence>
<gene>
    <name evidence="4" type="primary">LOC105364046</name>
</gene>
<keyword evidence="2" id="KW-1133">Transmembrane helix</keyword>
<reference evidence="4" key="1">
    <citation type="submission" date="2025-08" db="UniProtKB">
        <authorList>
            <consortium name="RefSeq"/>
        </authorList>
    </citation>
    <scope>IDENTIFICATION</scope>
</reference>
<protein>
    <submittedName>
        <fullName evidence="4">Uncharacterized protein LOC105364046</fullName>
    </submittedName>
</protein>
<evidence type="ECO:0000313" key="4">
    <source>
        <dbReference type="RefSeq" id="XP_011500197.1"/>
    </source>
</evidence>
<feature type="transmembrane region" description="Helical" evidence="2">
    <location>
        <begin position="12"/>
        <end position="33"/>
    </location>
</feature>
<dbReference type="AlphaFoldDB" id="A0AAJ6YLB2"/>